<evidence type="ECO:0000256" key="8">
    <source>
        <dbReference type="RuleBase" id="RU363032"/>
    </source>
</evidence>
<evidence type="ECO:0000259" key="9">
    <source>
        <dbReference type="PROSITE" id="PS50928"/>
    </source>
</evidence>
<evidence type="ECO:0000256" key="1">
    <source>
        <dbReference type="ARBA" id="ARBA00004651"/>
    </source>
</evidence>
<keyword evidence="3 8" id="KW-0813">Transport</keyword>
<comment type="caution">
    <text evidence="10">The sequence shown here is derived from an EMBL/GenBank/DDBJ whole genome shotgun (WGS) entry which is preliminary data.</text>
</comment>
<feature type="transmembrane region" description="Helical" evidence="8">
    <location>
        <begin position="143"/>
        <end position="165"/>
    </location>
</feature>
<evidence type="ECO:0000313" key="10">
    <source>
        <dbReference type="EMBL" id="KYH29006.1"/>
    </source>
</evidence>
<feature type="transmembrane region" description="Helical" evidence="8">
    <location>
        <begin position="86"/>
        <end position="105"/>
    </location>
</feature>
<feature type="domain" description="ABC transmembrane type-1" evidence="9">
    <location>
        <begin position="10"/>
        <end position="204"/>
    </location>
</feature>
<gene>
    <name evidence="10" type="primary">metP</name>
    <name evidence="10" type="ORF">CLCOL_14460</name>
</gene>
<protein>
    <submittedName>
        <fullName evidence="10">Methionine import system permease protein MetP</fullName>
    </submittedName>
</protein>
<dbReference type="GO" id="GO:0005886">
    <property type="term" value="C:plasma membrane"/>
    <property type="evidence" value="ECO:0007669"/>
    <property type="project" value="UniProtKB-SubCell"/>
</dbReference>
<evidence type="ECO:0000256" key="2">
    <source>
        <dbReference type="ARBA" id="ARBA00007069"/>
    </source>
</evidence>
<dbReference type="InterPro" id="IPR035906">
    <property type="entry name" value="MetI-like_sf"/>
</dbReference>
<dbReference type="CDD" id="cd06261">
    <property type="entry name" value="TM_PBP2"/>
    <property type="match status" value="1"/>
</dbReference>
<dbReference type="Pfam" id="PF00528">
    <property type="entry name" value="BPD_transp_1"/>
    <property type="match status" value="1"/>
</dbReference>
<evidence type="ECO:0000256" key="6">
    <source>
        <dbReference type="ARBA" id="ARBA00022989"/>
    </source>
</evidence>
<organism evidence="10 11">
    <name type="scientific">Clostridium colicanis DSM 13634</name>
    <dbReference type="NCBI Taxonomy" id="1121305"/>
    <lineage>
        <taxon>Bacteria</taxon>
        <taxon>Bacillati</taxon>
        <taxon>Bacillota</taxon>
        <taxon>Clostridia</taxon>
        <taxon>Eubacteriales</taxon>
        <taxon>Clostridiaceae</taxon>
        <taxon>Clostridium</taxon>
    </lineage>
</organism>
<evidence type="ECO:0000256" key="7">
    <source>
        <dbReference type="ARBA" id="ARBA00023136"/>
    </source>
</evidence>
<keyword evidence="7 8" id="KW-0472">Membrane</keyword>
<evidence type="ECO:0000313" key="11">
    <source>
        <dbReference type="Proteomes" id="UP000075374"/>
    </source>
</evidence>
<dbReference type="STRING" id="1121305.CLCOL_14460"/>
<dbReference type="PANTHER" id="PTHR30450:SF1">
    <property type="entry name" value="D-METHIONINE TRANSPORT SYSTEM PERMEASE PROTEIN METI-RELATED"/>
    <property type="match status" value="1"/>
</dbReference>
<proteinExistence type="inferred from homology"/>
<dbReference type="InterPro" id="IPR051322">
    <property type="entry name" value="AA_ABC_Transporter_Permease"/>
</dbReference>
<comment type="subcellular location">
    <subcellularLocation>
        <location evidence="1 8">Cell membrane</location>
        <topology evidence="1 8">Multi-pass membrane protein</topology>
    </subcellularLocation>
</comment>
<reference evidence="10 11" key="1">
    <citation type="submission" date="2016-02" db="EMBL/GenBank/DDBJ databases">
        <title>Genome sequence of Clostridium colicanis DSM 13634.</title>
        <authorList>
            <person name="Poehlein A."/>
            <person name="Daniel R."/>
        </authorList>
    </citation>
    <scope>NUCLEOTIDE SEQUENCE [LARGE SCALE GENOMIC DNA]</scope>
    <source>
        <strain evidence="10 11">DSM 13634</strain>
    </source>
</reference>
<keyword evidence="5 8" id="KW-0812">Transmembrane</keyword>
<dbReference type="Proteomes" id="UP000075374">
    <property type="component" value="Unassembled WGS sequence"/>
</dbReference>
<dbReference type="FunFam" id="1.10.3720.10:FF:000002">
    <property type="entry name" value="D-methionine ABC transporter permease MetI"/>
    <property type="match status" value="1"/>
</dbReference>
<dbReference type="PANTHER" id="PTHR30450">
    <property type="entry name" value="ABC TRANSPORTER PERMEASE"/>
    <property type="match status" value="1"/>
</dbReference>
<feature type="transmembrane region" description="Helical" evidence="8">
    <location>
        <begin position="14"/>
        <end position="38"/>
    </location>
</feature>
<feature type="transmembrane region" description="Helical" evidence="8">
    <location>
        <begin position="185"/>
        <end position="208"/>
    </location>
</feature>
<keyword evidence="11" id="KW-1185">Reference proteome</keyword>
<dbReference type="SUPFAM" id="SSF161098">
    <property type="entry name" value="MetI-like"/>
    <property type="match status" value="1"/>
</dbReference>
<evidence type="ECO:0000256" key="5">
    <source>
        <dbReference type="ARBA" id="ARBA00022692"/>
    </source>
</evidence>
<dbReference type="PROSITE" id="PS50928">
    <property type="entry name" value="ABC_TM1"/>
    <property type="match status" value="1"/>
</dbReference>
<evidence type="ECO:0000256" key="4">
    <source>
        <dbReference type="ARBA" id="ARBA00022475"/>
    </source>
</evidence>
<accession>A0A151AN02</accession>
<dbReference type="GO" id="GO:0048473">
    <property type="term" value="P:D-methionine transmembrane transport"/>
    <property type="evidence" value="ECO:0007669"/>
    <property type="project" value="TreeGrafter"/>
</dbReference>
<dbReference type="PATRIC" id="fig|1121305.3.peg.1452"/>
<feature type="transmembrane region" description="Helical" evidence="8">
    <location>
        <begin position="59"/>
        <end position="80"/>
    </location>
</feature>
<comment type="similarity">
    <text evidence="2">Belongs to the binding-protein-dependent transport system permease family. CysTW subfamily.</text>
</comment>
<sequence length="213" mass="22571">MIADIILPALGETLFMVLISTALAVIVGFIPAIIMIITAKDGLKPNETVYKILDTIINILRSLPFIILMVVLIPVTRFIVGKSIGTTAAIVPLTIGSAPFVTRIIESSLREVDKGVIEAAKSFGASTSQIIFKVMLPEALPSIISGITLTIISVVGFSAMAGAIGAGGLGNVAITYGYQMFKQDVLIATVVVLIILVQVFQSIGNLIYRKVNK</sequence>
<dbReference type="InterPro" id="IPR000515">
    <property type="entry name" value="MetI-like"/>
</dbReference>
<name>A0A151AN02_9CLOT</name>
<evidence type="ECO:0000256" key="3">
    <source>
        <dbReference type="ARBA" id="ARBA00022448"/>
    </source>
</evidence>
<dbReference type="Gene3D" id="1.10.3720.10">
    <property type="entry name" value="MetI-like"/>
    <property type="match status" value="1"/>
</dbReference>
<keyword evidence="4" id="KW-1003">Cell membrane</keyword>
<dbReference type="AlphaFoldDB" id="A0A151AN02"/>
<dbReference type="EMBL" id="LTBB01000006">
    <property type="protein sequence ID" value="KYH29006.1"/>
    <property type="molecule type" value="Genomic_DNA"/>
</dbReference>
<keyword evidence="6 8" id="KW-1133">Transmembrane helix</keyword>